<feature type="coiled-coil region" evidence="1">
    <location>
        <begin position="536"/>
        <end position="617"/>
    </location>
</feature>
<protein>
    <submittedName>
        <fullName evidence="4">ABC transporter permease</fullName>
    </submittedName>
</protein>
<evidence type="ECO:0000256" key="3">
    <source>
        <dbReference type="SAM" id="Phobius"/>
    </source>
</evidence>
<reference evidence="4 5" key="1">
    <citation type="submission" date="2019-02" db="EMBL/GenBank/DDBJ databases">
        <title>Marinobacter halodurans sp. nov., a marine bacterium isolated from sea tidal flat.</title>
        <authorList>
            <person name="Yoo Y."/>
            <person name="Lee D.W."/>
            <person name="Kim B.S."/>
            <person name="Kim J.-J."/>
        </authorList>
    </citation>
    <scope>NUCLEOTIDE SEQUENCE [LARGE SCALE GENOMIC DNA]</scope>
    <source>
        <strain evidence="4 5">YJ-S3-2</strain>
    </source>
</reference>
<name>A0ABY1ZHU3_9GAMM</name>
<feature type="transmembrane region" description="Helical" evidence="3">
    <location>
        <begin position="911"/>
        <end position="930"/>
    </location>
</feature>
<accession>A0ABY1ZHU3</accession>
<dbReference type="EMBL" id="SJDL01000025">
    <property type="protein sequence ID" value="TBW53372.1"/>
    <property type="molecule type" value="Genomic_DNA"/>
</dbReference>
<comment type="caution">
    <text evidence="4">The sequence shown here is derived from an EMBL/GenBank/DDBJ whole genome shotgun (WGS) entry which is preliminary data.</text>
</comment>
<dbReference type="CDD" id="cd20705">
    <property type="entry name" value="MIX_I"/>
    <property type="match status" value="1"/>
</dbReference>
<feature type="region of interest" description="Disordered" evidence="2">
    <location>
        <begin position="455"/>
        <end position="475"/>
    </location>
</feature>
<proteinExistence type="predicted"/>
<feature type="compositionally biased region" description="Basic and acidic residues" evidence="2">
    <location>
        <begin position="1155"/>
        <end position="1165"/>
    </location>
</feature>
<gene>
    <name evidence="4" type="ORF">EZI54_15355</name>
</gene>
<keyword evidence="3" id="KW-0472">Membrane</keyword>
<sequence length="1189" mass="132067">MLGRDIGRPPPASPTWPVLARPGYFYVFRDTRLWRELRITWEEGKLHFQDVRLDDYRDADGRVTEDRRIPVGKPLTDVWVPMRLDSTDLELEVAFSESPLPAARINRLQTDFSLRYHRCQQISRLMPHTAPADGAMFDVGPSDRPVFYLDKVAPQRPRQPAVEWQFERPWFFLEDVAGTYPGKAYDMARDLFRLYEAGERTEPLLDYEKPEPGALALSIQQTVDKGGEPQKTRFFSAEDWKDQPAAADVIEPLRKRGVCGLKVDDRLYEIRHQAHRVETARELLALCSERARRHPQLESAQLVNQLILPSQFDGESNPLHHYAQALPSSGRERIERTLMTQERELGREYLDKAQDELLLCLRRQPYQQVLGDLFSSEGFDYAAAFRFAGRLVSLVMEPSIKQDPLHPQQGLPGGDSEGKQWLRSLCTEHEAVSQSQGVVSLARMLWPQADVSGQHAAYEPPQSPPDNPGDGVFRGPALARLETLSLPEDLSDIQTLEGFRLAAEIQAGGLTHLLFAGMAQGTKALNAAHNELHSAIRSALTALENNDGELKQLRAEYRQLNRQQAELTRRYEQKAQAALKAGREEYRAVMKASREAHRQLERTRAEAEVRLGQAQEALNQRFMARRLAMMSHPLEAIRQSMPTLLPGLRLMPLSDAIEQGKYVLGLEDLSAEGERVMPSKARAKKMLAWVLERDRPATQALSRLSQAQNELILARKAVEQSATNTASAQERLEAAQRRFNGMTDELESLGARATSVAAAIKATEQAIEDNRAQLDQAENSRLYRLLNTPVLPMVVLGVEAVNVWNAFASLSSTYRERGTIRALSGAGSGVYGASIATILLTERFASDAIKQKASAFLNYEFDGAVAKAIAESLGVGVITSRMLLGAIGGVAVTGISFSDTLYALDTGDPAVWGYGVTSASGVVMTMAAIIPAQATLLGMGPLGWIGLGLLLGGTALIWVLQDEPIENWLRNGPFGDHDGLPHLQGDDNAAEAYYRLLGQLMNLRLVYRSIPLTAPAQQAAIKSLNAADLEAIHEATHIIRVDSNLPGLLSAPEGIQALCKAQLLCKVFNLGRDYGLVSSKPVPDGEEQDHIILQQPTATGYVMLVRRPDSHRESRTFLGLPVGRQELRYEWQAKAQYRVTLKGKPFAFPAPPPKDTTRYDPKNDEFTTPDFTDDDQLFWVNGFAKPGSA</sequence>
<feature type="coiled-coil region" evidence="1">
    <location>
        <begin position="718"/>
        <end position="780"/>
    </location>
</feature>
<keyword evidence="5" id="KW-1185">Reference proteome</keyword>
<dbReference type="Proteomes" id="UP000313645">
    <property type="component" value="Unassembled WGS sequence"/>
</dbReference>
<evidence type="ECO:0000256" key="2">
    <source>
        <dbReference type="SAM" id="MobiDB-lite"/>
    </source>
</evidence>
<feature type="transmembrane region" description="Helical" evidence="3">
    <location>
        <begin position="942"/>
        <end position="960"/>
    </location>
</feature>
<feature type="transmembrane region" description="Helical" evidence="3">
    <location>
        <begin position="882"/>
        <end position="904"/>
    </location>
</feature>
<feature type="region of interest" description="Disordered" evidence="2">
    <location>
        <begin position="1146"/>
        <end position="1173"/>
    </location>
</feature>
<organism evidence="4 5">
    <name type="scientific">Marinobacter halodurans</name>
    <dbReference type="NCBI Taxonomy" id="2528979"/>
    <lineage>
        <taxon>Bacteria</taxon>
        <taxon>Pseudomonadati</taxon>
        <taxon>Pseudomonadota</taxon>
        <taxon>Gammaproteobacteria</taxon>
        <taxon>Pseudomonadales</taxon>
        <taxon>Marinobacteraceae</taxon>
        <taxon>Marinobacter</taxon>
    </lineage>
</organism>
<evidence type="ECO:0000313" key="4">
    <source>
        <dbReference type="EMBL" id="TBW53372.1"/>
    </source>
</evidence>
<keyword evidence="3" id="KW-0812">Transmembrane</keyword>
<evidence type="ECO:0000256" key="1">
    <source>
        <dbReference type="SAM" id="Coils"/>
    </source>
</evidence>
<evidence type="ECO:0000313" key="5">
    <source>
        <dbReference type="Proteomes" id="UP000313645"/>
    </source>
</evidence>
<keyword evidence="1" id="KW-0175">Coiled coil</keyword>
<keyword evidence="3" id="KW-1133">Transmembrane helix</keyword>